<dbReference type="SMART" id="SM00530">
    <property type="entry name" value="HTH_XRE"/>
    <property type="match status" value="1"/>
</dbReference>
<dbReference type="SUPFAM" id="SSF47413">
    <property type="entry name" value="lambda repressor-like DNA-binding domains"/>
    <property type="match status" value="1"/>
</dbReference>
<dbReference type="EMBL" id="QLYX01000001">
    <property type="protein sequence ID" value="RAY17021.1"/>
    <property type="molecule type" value="Genomic_DNA"/>
</dbReference>
<dbReference type="Gene3D" id="1.10.260.40">
    <property type="entry name" value="lambda repressor-like DNA-binding domains"/>
    <property type="match status" value="1"/>
</dbReference>
<feature type="domain" description="HTH cro/C1-type" evidence="1">
    <location>
        <begin position="12"/>
        <end position="67"/>
    </location>
</feature>
<accession>A0A365HD35</accession>
<reference evidence="2 3" key="1">
    <citation type="submission" date="2018-06" db="EMBL/GenBank/DDBJ databases">
        <title>Actinomadura craniellae sp. nov. isolated from marine sponge Craniella sp.</title>
        <authorList>
            <person name="Li L."/>
            <person name="Xu Q.H."/>
            <person name="Lin H.W."/>
            <person name="Lu Y.H."/>
        </authorList>
    </citation>
    <scope>NUCLEOTIDE SEQUENCE [LARGE SCALE GENOMIC DNA]</scope>
    <source>
        <strain evidence="2 3">LHW63021</strain>
    </source>
</reference>
<evidence type="ECO:0000313" key="2">
    <source>
        <dbReference type="EMBL" id="RAY17021.1"/>
    </source>
</evidence>
<dbReference type="RefSeq" id="WP_111863075.1">
    <property type="nucleotide sequence ID" value="NZ_QLYX01000001.1"/>
</dbReference>
<evidence type="ECO:0000259" key="1">
    <source>
        <dbReference type="PROSITE" id="PS50943"/>
    </source>
</evidence>
<dbReference type="AlphaFoldDB" id="A0A365HD35"/>
<evidence type="ECO:0000313" key="3">
    <source>
        <dbReference type="Proteomes" id="UP000251891"/>
    </source>
</evidence>
<dbReference type="Proteomes" id="UP000251891">
    <property type="component" value="Unassembled WGS sequence"/>
</dbReference>
<dbReference type="InterPro" id="IPR010982">
    <property type="entry name" value="Lambda_DNA-bd_dom_sf"/>
</dbReference>
<dbReference type="InterPro" id="IPR001387">
    <property type="entry name" value="Cro/C1-type_HTH"/>
</dbReference>
<proteinExistence type="predicted"/>
<keyword evidence="3" id="KW-1185">Reference proteome</keyword>
<name>A0A365HD35_9ACTN</name>
<dbReference type="Pfam" id="PF13560">
    <property type="entry name" value="HTH_31"/>
    <property type="match status" value="1"/>
</dbReference>
<organism evidence="2 3">
    <name type="scientific">Actinomadura craniellae</name>
    <dbReference type="NCBI Taxonomy" id="2231787"/>
    <lineage>
        <taxon>Bacteria</taxon>
        <taxon>Bacillati</taxon>
        <taxon>Actinomycetota</taxon>
        <taxon>Actinomycetes</taxon>
        <taxon>Streptosporangiales</taxon>
        <taxon>Thermomonosporaceae</taxon>
        <taxon>Actinomadura</taxon>
    </lineage>
</organism>
<sequence>MLEERETIGERVKRYRLRLGLTQADLAAELGRSQGWVSKVERGLIELDSAALINRLASALHVHPNDLIARPYISAPEENRWQVSASTIVRELRRYDLAPVFDGRPASSAALWKRTRQLHALRDAALNSKVLELIPDLLRESRALAEAAAGREREEAYAVYAVACKFAHTAAHSLGHPELVAIAAERATWAADRSGDPVLPAVAAWMRMWDMWTTEDYADALALGAKAQHMLDEPYHAGEPLALRAWGAIALRAAVSAARSGAAEQASGWITVAGEAATRLEPAAVDFFDRHSLTFSAGNVAVHGVSVAIEVGEHDRALALAERSDPRVIAALPASRQGHHHMDLAKCRLWTGDREKALAELQVAERIAPQLVRNHPVARATLRSLVYAERVSLREALRGMSQRFHLD</sequence>
<dbReference type="CDD" id="cd00093">
    <property type="entry name" value="HTH_XRE"/>
    <property type="match status" value="1"/>
</dbReference>
<protein>
    <submittedName>
        <fullName evidence="2">Transcriptional regulator</fullName>
    </submittedName>
</protein>
<dbReference type="PROSITE" id="PS50943">
    <property type="entry name" value="HTH_CROC1"/>
    <property type="match status" value="1"/>
</dbReference>
<dbReference type="GO" id="GO:0003677">
    <property type="term" value="F:DNA binding"/>
    <property type="evidence" value="ECO:0007669"/>
    <property type="project" value="InterPro"/>
</dbReference>
<dbReference type="OrthoDB" id="3504495at2"/>
<gene>
    <name evidence="2" type="ORF">DPM19_02335</name>
</gene>
<comment type="caution">
    <text evidence="2">The sequence shown here is derived from an EMBL/GenBank/DDBJ whole genome shotgun (WGS) entry which is preliminary data.</text>
</comment>